<reference evidence="1 2" key="1">
    <citation type="submission" date="2018-06" db="EMBL/GenBank/DDBJ databases">
        <title>Halonotius sp. F13-13 a new haloarchaeeon isolated from a solar saltern from Isla Cristina, Huelva, Spain.</title>
        <authorList>
            <person name="Duran-Viseras A."/>
            <person name="Sanchez-Porro C."/>
            <person name="Ventosa A."/>
        </authorList>
    </citation>
    <scope>NUCLEOTIDE SEQUENCE [LARGE SCALE GENOMIC DNA]</scope>
    <source>
        <strain evidence="1 2">CECT 7525</strain>
    </source>
</reference>
<protein>
    <submittedName>
        <fullName evidence="1">Uncharacterized protein</fullName>
    </submittedName>
</protein>
<sequence length="157" mass="17541">MRRIVLDTNAVIMHGRSFPTQARTAARQGERIILPRAVKQELVDDVLSREDSPANHKNSAQTIQELIDQGILKVQVPDFEAYSDVIDEARRRIADESLPEHAVQADQYIPALICELATDGTVCLVTADSKLRNIVDDITTRRGVNERVDLENPTTVL</sequence>
<dbReference type="Pfam" id="PF26425">
    <property type="entry name" value="PIN_halo"/>
    <property type="match status" value="1"/>
</dbReference>
<gene>
    <name evidence="1" type="ORF">DP106_05265</name>
</gene>
<dbReference type="RefSeq" id="WP_120083881.1">
    <property type="nucleotide sequence ID" value="NZ_QMDW01000006.1"/>
</dbReference>
<proteinExistence type="predicted"/>
<name>A0A3A6Q0K2_9EURY</name>
<dbReference type="InterPro" id="IPR029060">
    <property type="entry name" value="PIN-like_dom_sf"/>
</dbReference>
<dbReference type="InterPro" id="IPR058703">
    <property type="entry name" value="PIN-containing"/>
</dbReference>
<comment type="caution">
    <text evidence="1">The sequence shown here is derived from an EMBL/GenBank/DDBJ whole genome shotgun (WGS) entry which is preliminary data.</text>
</comment>
<dbReference type="Gene3D" id="3.40.50.1010">
    <property type="entry name" value="5'-nuclease"/>
    <property type="match status" value="1"/>
</dbReference>
<evidence type="ECO:0000313" key="1">
    <source>
        <dbReference type="EMBL" id="RJX50314.1"/>
    </source>
</evidence>
<dbReference type="EMBL" id="QMDW01000006">
    <property type="protein sequence ID" value="RJX50314.1"/>
    <property type="molecule type" value="Genomic_DNA"/>
</dbReference>
<dbReference type="SUPFAM" id="SSF88723">
    <property type="entry name" value="PIN domain-like"/>
    <property type="match status" value="1"/>
</dbReference>
<dbReference type="AlphaFoldDB" id="A0A3A6Q0K2"/>
<evidence type="ECO:0000313" key="2">
    <source>
        <dbReference type="Proteomes" id="UP000281564"/>
    </source>
</evidence>
<keyword evidence="2" id="KW-1185">Reference proteome</keyword>
<organism evidence="1 2">
    <name type="scientific">Halonotius pteroides</name>
    <dbReference type="NCBI Taxonomy" id="268735"/>
    <lineage>
        <taxon>Archaea</taxon>
        <taxon>Methanobacteriati</taxon>
        <taxon>Methanobacteriota</taxon>
        <taxon>Stenosarchaea group</taxon>
        <taxon>Halobacteria</taxon>
        <taxon>Halobacteriales</taxon>
        <taxon>Haloferacaceae</taxon>
        <taxon>Halonotius</taxon>
    </lineage>
</organism>
<dbReference type="Proteomes" id="UP000281564">
    <property type="component" value="Unassembled WGS sequence"/>
</dbReference>
<accession>A0A3A6Q0K2</accession>